<dbReference type="Pfam" id="PF14312">
    <property type="entry name" value="FG-GAP_2"/>
    <property type="match status" value="1"/>
</dbReference>
<dbReference type="AlphaFoldDB" id="A0A858RS78"/>
<sequence>MNGAQGDNSALASGAAYVFIRARTLWKQQAYLKASNTDTTGRGGQLSSDPSPTSDFFGEAVAIDGSTAVVGAKAEDSAATGINGDQNDESAIAAGAAYVFTGFGPASDIALTYEVINSPVLAGGEARTIFRLNATNNGVSNATDIRIRQTLSAEVEASADPSSGTYADNVWSLNLATGRTATLSFSLRIPHQATAIRDLMISSVLDAVVPADSNPSNNSTALEIPVVSVPRTEVTITSTPAVNNQSGLLVSTVTITNNNSGPIPAFRLRVRDLPEGIKVYNAHNSDVPGEIPYLLYNQELAAGASVTLTVEFHRPSLDANFSPQYSVELLESPLTLPTGGGIIIQASRVQALANGDMLIETASIPGTTYAVEYSHDLQEWTRVSGSVTAAGNRLQWIDSGPPKTASHPSTVKSRMYRFIQLPASN</sequence>
<evidence type="ECO:0000313" key="3">
    <source>
        <dbReference type="Proteomes" id="UP000501812"/>
    </source>
</evidence>
<accession>A0A858RS78</accession>
<dbReference type="Pfam" id="PF01345">
    <property type="entry name" value="DUF11"/>
    <property type="match status" value="1"/>
</dbReference>
<evidence type="ECO:0000313" key="2">
    <source>
        <dbReference type="EMBL" id="QJE99229.1"/>
    </source>
</evidence>
<proteinExistence type="predicted"/>
<feature type="domain" description="DUF11" evidence="1">
    <location>
        <begin position="108"/>
        <end position="222"/>
    </location>
</feature>
<evidence type="ECO:0000259" key="1">
    <source>
        <dbReference type="Pfam" id="PF01345"/>
    </source>
</evidence>
<dbReference type="Proteomes" id="UP000501812">
    <property type="component" value="Chromosome"/>
</dbReference>
<organism evidence="2 3">
    <name type="scientific">Luteolibacter luteus</name>
    <dbReference type="NCBI Taxonomy" id="2728835"/>
    <lineage>
        <taxon>Bacteria</taxon>
        <taxon>Pseudomonadati</taxon>
        <taxon>Verrucomicrobiota</taxon>
        <taxon>Verrucomicrobiia</taxon>
        <taxon>Verrucomicrobiales</taxon>
        <taxon>Verrucomicrobiaceae</taxon>
        <taxon>Luteolibacter</taxon>
    </lineage>
</organism>
<keyword evidence="3" id="KW-1185">Reference proteome</keyword>
<dbReference type="InterPro" id="IPR013517">
    <property type="entry name" value="FG-GAP"/>
</dbReference>
<dbReference type="InterPro" id="IPR001434">
    <property type="entry name" value="OmcB-like_DUF11"/>
</dbReference>
<protein>
    <recommendedName>
        <fullName evidence="1">DUF11 domain-containing protein</fullName>
    </recommendedName>
</protein>
<dbReference type="KEGG" id="luo:HHL09_08760"/>
<dbReference type="EMBL" id="CP051774">
    <property type="protein sequence ID" value="QJE99229.1"/>
    <property type="molecule type" value="Genomic_DNA"/>
</dbReference>
<name>A0A858RS78_9BACT</name>
<reference evidence="2 3" key="1">
    <citation type="submission" date="2020-04" db="EMBL/GenBank/DDBJ databases">
        <title>Luteolibacter sp. G-1-1-1 isolated from soil.</title>
        <authorList>
            <person name="Dahal R.H."/>
        </authorList>
    </citation>
    <scope>NUCLEOTIDE SEQUENCE [LARGE SCALE GENOMIC DNA]</scope>
    <source>
        <strain evidence="2 3">G-1-1-1</strain>
    </source>
</reference>
<gene>
    <name evidence="2" type="ORF">HHL09_08760</name>
</gene>